<evidence type="ECO:0000256" key="2">
    <source>
        <dbReference type="ARBA" id="ARBA00006011"/>
    </source>
</evidence>
<evidence type="ECO:0000313" key="7">
    <source>
        <dbReference type="EMBL" id="KHE42949.1"/>
    </source>
</evidence>
<evidence type="ECO:0000256" key="4">
    <source>
        <dbReference type="ARBA" id="ARBA00023263"/>
    </source>
</evidence>
<name>A0ABR4YL26_9BACT</name>
<evidence type="ECO:0000259" key="6">
    <source>
        <dbReference type="Pfam" id="PF06321"/>
    </source>
</evidence>
<protein>
    <recommendedName>
        <fullName evidence="6">Major fimbrial subunit protein N-terminal domain-containing protein</fullName>
    </recommendedName>
</protein>
<reference evidence="7 8" key="1">
    <citation type="submission" date="2014-09" db="EMBL/GenBank/DDBJ databases">
        <title>Alistipes sp. 627, sp. nov., a novel member of the family Rikenellaceae isolated from human faeces.</title>
        <authorList>
            <person name="Shkoporov A.N."/>
            <person name="Chaplin A.V."/>
            <person name="Motuzova O.V."/>
            <person name="Kafarskaia L.I."/>
            <person name="Khokhlova E.V."/>
            <person name="Efimov B.A."/>
        </authorList>
    </citation>
    <scope>NUCLEOTIDE SEQUENCE [LARGE SCALE GENOMIC DNA]</scope>
    <source>
        <strain evidence="7 8">627</strain>
    </source>
</reference>
<accession>A0ABR4YL26</accession>
<feature type="chain" id="PRO_5046421652" description="Major fimbrial subunit protein N-terminal domain-containing protein" evidence="5">
    <location>
        <begin position="23"/>
        <end position="513"/>
    </location>
</feature>
<comment type="caution">
    <text evidence="7">The sequence shown here is derived from an EMBL/GenBank/DDBJ whole genome shotgun (WGS) entry which is preliminary data.</text>
</comment>
<dbReference type="Proteomes" id="UP000030889">
    <property type="component" value="Unassembled WGS sequence"/>
</dbReference>
<evidence type="ECO:0000256" key="5">
    <source>
        <dbReference type="SAM" id="SignalP"/>
    </source>
</evidence>
<dbReference type="Pfam" id="PF06321">
    <property type="entry name" value="P_gingi_FimA"/>
    <property type="match status" value="1"/>
</dbReference>
<feature type="domain" description="Major fimbrial subunit protein N-terminal" evidence="6">
    <location>
        <begin position="37"/>
        <end position="150"/>
    </location>
</feature>
<comment type="similarity">
    <text evidence="2">Belongs to the bacteroidetes fimbrillin superfamily. FimA/Mfa1 family.</text>
</comment>
<evidence type="ECO:0000256" key="3">
    <source>
        <dbReference type="ARBA" id="ARBA00022729"/>
    </source>
</evidence>
<evidence type="ECO:0000313" key="8">
    <source>
        <dbReference type="Proteomes" id="UP000030889"/>
    </source>
</evidence>
<dbReference type="InterPro" id="IPR029141">
    <property type="entry name" value="FimA_N"/>
</dbReference>
<keyword evidence="3 5" id="KW-0732">Signal</keyword>
<dbReference type="RefSeq" id="WP_035471150.1">
    <property type="nucleotide sequence ID" value="NZ_JRGF01000001.1"/>
</dbReference>
<organism evidence="7 8">
    <name type="scientific">Alistipes inops</name>
    <dbReference type="NCBI Taxonomy" id="1501391"/>
    <lineage>
        <taxon>Bacteria</taxon>
        <taxon>Pseudomonadati</taxon>
        <taxon>Bacteroidota</taxon>
        <taxon>Bacteroidia</taxon>
        <taxon>Bacteroidales</taxon>
        <taxon>Rikenellaceae</taxon>
        <taxon>Alistipes</taxon>
    </lineage>
</organism>
<proteinExistence type="inferred from homology"/>
<sequence>MRRIGFILFVSLLAGACCAALAGCAKGEGPVSGEEINVAVQVNVDARAVESTDGTPTAAEAELHSLRVYAFIGDELVGYYFNDAEIADSFLMEMAVRSLSMQTVDFYVIANEAAMVKPGSSENLTEDTPRSVLDSYTFTALDTANGLPMFYRDRVEIDVATDADDNPQTLPGHAGHTLLKQELDVPLRRPVAKLGVFAAKEAGESAALTVTGLTLLKEGTRMYNYLMPQNETVLGSIGTMSEDILLSAANGEVTAALAEDISDAERKNPENYTPVLAVPFYPFENPFGSGDWSLPDAEGRGNVLRIDYTFGGEVRSGTVYLPPMLRNHYYAVCCLMRNDGKIAVEYLVADWDDAPAWDDMEFAYPTYDNPLMPLSGSVADMKNPTVYCSLNDTNPEAGDFSVRFRMTAPAQQEWKATLMDASPADFEVRVYQGGEEVTNPTASEEWYTITVRALNPDMVGQTVRLGIAITPTWLAPGETTLLLINGLTDAIAWPDSGNMPEYIEIEQIPNPND</sequence>
<dbReference type="PROSITE" id="PS51257">
    <property type="entry name" value="PROKAR_LIPOPROTEIN"/>
    <property type="match status" value="1"/>
</dbReference>
<keyword evidence="8" id="KW-1185">Reference proteome</keyword>
<gene>
    <name evidence="7" type="ORF">LG35_00305</name>
</gene>
<evidence type="ECO:0000256" key="1">
    <source>
        <dbReference type="ARBA" id="ARBA00004561"/>
    </source>
</evidence>
<comment type="subcellular location">
    <subcellularLocation>
        <location evidence="1">Fimbrium</location>
    </subcellularLocation>
</comment>
<feature type="signal peptide" evidence="5">
    <location>
        <begin position="1"/>
        <end position="22"/>
    </location>
</feature>
<keyword evidence="4" id="KW-0281">Fimbrium</keyword>
<dbReference type="EMBL" id="JRGF01000001">
    <property type="protein sequence ID" value="KHE42949.1"/>
    <property type="molecule type" value="Genomic_DNA"/>
</dbReference>